<organism evidence="1 2">
    <name type="scientific">Jimgerdemannia flammicorona</name>
    <dbReference type="NCBI Taxonomy" id="994334"/>
    <lineage>
        <taxon>Eukaryota</taxon>
        <taxon>Fungi</taxon>
        <taxon>Fungi incertae sedis</taxon>
        <taxon>Mucoromycota</taxon>
        <taxon>Mucoromycotina</taxon>
        <taxon>Endogonomycetes</taxon>
        <taxon>Endogonales</taxon>
        <taxon>Endogonaceae</taxon>
        <taxon>Jimgerdemannia</taxon>
    </lineage>
</organism>
<dbReference type="Proteomes" id="UP000274822">
    <property type="component" value="Unassembled WGS sequence"/>
</dbReference>
<accession>A0A433QKP1</accession>
<gene>
    <name evidence="1" type="ORF">BC938DRAFT_479538</name>
</gene>
<sequence>MTAVLRRTTWFQIALYLSDHIIFRACELIMIDSDTTSVFLPIHNLGAMVVGKGELFVLYLNSFLNLTMMPNYRLVFKTTPWFHTFVSE</sequence>
<dbReference type="EMBL" id="RBNJ01004006">
    <property type="protein sequence ID" value="RUS30334.1"/>
    <property type="molecule type" value="Genomic_DNA"/>
</dbReference>
<reference evidence="1 2" key="1">
    <citation type="journal article" date="2018" name="New Phytol.">
        <title>Phylogenomics of Endogonaceae and evolution of mycorrhizas within Mucoromycota.</title>
        <authorList>
            <person name="Chang Y."/>
            <person name="Desiro A."/>
            <person name="Na H."/>
            <person name="Sandor L."/>
            <person name="Lipzen A."/>
            <person name="Clum A."/>
            <person name="Barry K."/>
            <person name="Grigoriev I.V."/>
            <person name="Martin F.M."/>
            <person name="Stajich J.E."/>
            <person name="Smith M.E."/>
            <person name="Bonito G."/>
            <person name="Spatafora J.W."/>
        </authorList>
    </citation>
    <scope>NUCLEOTIDE SEQUENCE [LARGE SCALE GENOMIC DNA]</scope>
    <source>
        <strain evidence="1 2">AD002</strain>
    </source>
</reference>
<evidence type="ECO:0000313" key="1">
    <source>
        <dbReference type="EMBL" id="RUS30334.1"/>
    </source>
</evidence>
<dbReference type="AlphaFoldDB" id="A0A433QKP1"/>
<comment type="caution">
    <text evidence="1">The sequence shown here is derived from an EMBL/GenBank/DDBJ whole genome shotgun (WGS) entry which is preliminary data.</text>
</comment>
<evidence type="ECO:0000313" key="2">
    <source>
        <dbReference type="Proteomes" id="UP000274822"/>
    </source>
</evidence>
<proteinExistence type="predicted"/>
<name>A0A433QKP1_9FUNG</name>
<protein>
    <submittedName>
        <fullName evidence="1">Uncharacterized protein</fullName>
    </submittedName>
</protein>
<keyword evidence="2" id="KW-1185">Reference proteome</keyword>